<comment type="caution">
    <text evidence="3">The sequence shown here is derived from an EMBL/GenBank/DDBJ whole genome shotgun (WGS) entry which is preliminary data.</text>
</comment>
<dbReference type="InterPro" id="IPR023074">
    <property type="entry name" value="HMG_CoA_Rdtase_cat_sf"/>
</dbReference>
<dbReference type="GO" id="GO:0015936">
    <property type="term" value="P:coenzyme A metabolic process"/>
    <property type="evidence" value="ECO:0007669"/>
    <property type="project" value="InterPro"/>
</dbReference>
<dbReference type="Gene3D" id="3.90.770.10">
    <property type="entry name" value="3-hydroxy-3-methylglutaryl-coenzyme A Reductase, Chain A, domain 2"/>
    <property type="match status" value="1"/>
</dbReference>
<evidence type="ECO:0000256" key="1">
    <source>
        <dbReference type="ARBA" id="ARBA00007661"/>
    </source>
</evidence>
<dbReference type="Proteomes" id="UP000224303">
    <property type="component" value="Unassembled WGS sequence"/>
</dbReference>
<proteinExistence type="inferred from homology"/>
<name>A0A2G0E641_ENTFC</name>
<sequence length="143" mass="15498">AMGANMINSILESVANKLREWFPEEEILFSILSNFATESLASACCEIPFERLGRSKEIGEQIAKKIQQAGEYAKLDPYRAATHNKGIMNGIAAVVAATGNDTRAVSSSIHAYAARNGLYQGLTDWQIKENKLVGKLTVPLAVA</sequence>
<gene>
    <name evidence="3" type="ORF">CQR37_17365</name>
</gene>
<dbReference type="SUPFAM" id="SSF55035">
    <property type="entry name" value="NAD-binding domain of HMG-CoA reductase"/>
    <property type="match status" value="1"/>
</dbReference>
<dbReference type="PROSITE" id="PS50065">
    <property type="entry name" value="HMG_COA_REDUCTASE_4"/>
    <property type="match status" value="1"/>
</dbReference>
<dbReference type="InterPro" id="IPR009029">
    <property type="entry name" value="HMG_CoA_Rdtase_sub-bd_dom_sf"/>
</dbReference>
<dbReference type="Gene3D" id="3.30.70.420">
    <property type="entry name" value="Hydroxymethylglutaryl-CoA reductase, class I/II, NAD/NADP-binding domain"/>
    <property type="match status" value="1"/>
</dbReference>
<dbReference type="Pfam" id="PF00368">
    <property type="entry name" value="HMG-CoA_red"/>
    <property type="match status" value="1"/>
</dbReference>
<comment type="similarity">
    <text evidence="1">Belongs to the HMG-CoA reductase family.</text>
</comment>
<evidence type="ECO:0000256" key="2">
    <source>
        <dbReference type="ARBA" id="ARBA00023002"/>
    </source>
</evidence>
<organism evidence="3 4">
    <name type="scientific">Enterococcus faecium</name>
    <name type="common">Streptococcus faecium</name>
    <dbReference type="NCBI Taxonomy" id="1352"/>
    <lineage>
        <taxon>Bacteria</taxon>
        <taxon>Bacillati</taxon>
        <taxon>Bacillota</taxon>
        <taxon>Bacilli</taxon>
        <taxon>Lactobacillales</taxon>
        <taxon>Enterococcaceae</taxon>
        <taxon>Enterococcus</taxon>
    </lineage>
</organism>
<dbReference type="EMBL" id="PCGC01000562">
    <property type="protein sequence ID" value="PHL19947.1"/>
    <property type="molecule type" value="Genomic_DNA"/>
</dbReference>
<dbReference type="InterPro" id="IPR009023">
    <property type="entry name" value="HMG_CoA_Rdtase_NAD(P)-bd_sf"/>
</dbReference>
<evidence type="ECO:0000313" key="3">
    <source>
        <dbReference type="EMBL" id="PHL19947.1"/>
    </source>
</evidence>
<feature type="non-terminal residue" evidence="3">
    <location>
        <position position="1"/>
    </location>
</feature>
<dbReference type="InterPro" id="IPR002202">
    <property type="entry name" value="HMG_CoA_Rdtase"/>
</dbReference>
<evidence type="ECO:0000313" key="4">
    <source>
        <dbReference type="Proteomes" id="UP000224303"/>
    </source>
</evidence>
<protein>
    <submittedName>
        <fullName evidence="3">3-hydroxy-3-methylglutaryl-CoA reductase</fullName>
    </submittedName>
</protein>
<dbReference type="GO" id="GO:0004420">
    <property type="term" value="F:hydroxymethylglutaryl-CoA reductase (NADPH) activity"/>
    <property type="evidence" value="ECO:0007669"/>
    <property type="project" value="InterPro"/>
</dbReference>
<accession>A0A2G0E641</accession>
<dbReference type="PANTHER" id="PTHR10572:SF24">
    <property type="entry name" value="3-HYDROXY-3-METHYLGLUTARYL-COENZYME A REDUCTASE"/>
    <property type="match status" value="1"/>
</dbReference>
<keyword evidence="2" id="KW-0560">Oxidoreductase</keyword>
<dbReference type="SUPFAM" id="SSF56542">
    <property type="entry name" value="Substrate-binding domain of HMG-CoA reductase"/>
    <property type="match status" value="1"/>
</dbReference>
<reference evidence="3 4" key="1">
    <citation type="submission" date="2017-10" db="EMBL/GenBank/DDBJ databases">
        <title>Draft genomes of the Enterococcus faecium isolated from human feces before and after Helicobacter pylori eradication therapy.</title>
        <authorList>
            <person name="Prianichniikov N.A."/>
            <person name="Glushchenko O.E."/>
            <person name="Malakhova M.V."/>
        </authorList>
    </citation>
    <scope>NUCLEOTIDE SEQUENCE [LARGE SCALE GENOMIC DNA]</scope>
    <source>
        <strain evidence="3 4">Hp_5-7</strain>
    </source>
</reference>
<feature type="non-terminal residue" evidence="3">
    <location>
        <position position="143"/>
    </location>
</feature>
<dbReference type="AlphaFoldDB" id="A0A2G0E641"/>
<dbReference type="PANTHER" id="PTHR10572">
    <property type="entry name" value="3-HYDROXY-3-METHYLGLUTARYL-COENZYME A REDUCTASE"/>
    <property type="match status" value="1"/>
</dbReference>